<keyword evidence="2" id="KW-0813">Transport</keyword>
<dbReference type="EMBL" id="DQTV01000033">
    <property type="protein sequence ID" value="HIP56734.1"/>
    <property type="molecule type" value="Genomic_DNA"/>
</dbReference>
<dbReference type="AlphaFoldDB" id="A0A833DU19"/>
<organism evidence="7 8">
    <name type="scientific">Ignisphaera aggregans</name>
    <dbReference type="NCBI Taxonomy" id="334771"/>
    <lineage>
        <taxon>Archaea</taxon>
        <taxon>Thermoproteota</taxon>
        <taxon>Thermoprotei</taxon>
        <taxon>Desulfurococcales</taxon>
        <taxon>Desulfurococcaceae</taxon>
        <taxon>Ignisphaera</taxon>
    </lineage>
</organism>
<dbReference type="Pfam" id="PF00209">
    <property type="entry name" value="SNF"/>
    <property type="match status" value="2"/>
</dbReference>
<dbReference type="SUPFAM" id="SSF161070">
    <property type="entry name" value="SNF-like"/>
    <property type="match status" value="1"/>
</dbReference>
<evidence type="ECO:0000256" key="2">
    <source>
        <dbReference type="ARBA" id="ARBA00022448"/>
    </source>
</evidence>
<comment type="caution">
    <text evidence="7">The sequence shown here is derived from an EMBL/GenBank/DDBJ whole genome shotgun (WGS) entry which is preliminary data.</text>
</comment>
<feature type="transmembrane region" description="Helical" evidence="6">
    <location>
        <begin position="492"/>
        <end position="511"/>
    </location>
</feature>
<feature type="transmembrane region" description="Helical" evidence="6">
    <location>
        <begin position="160"/>
        <end position="178"/>
    </location>
</feature>
<evidence type="ECO:0000256" key="1">
    <source>
        <dbReference type="ARBA" id="ARBA00004141"/>
    </source>
</evidence>
<feature type="transmembrane region" description="Helical" evidence="6">
    <location>
        <begin position="245"/>
        <end position="263"/>
    </location>
</feature>
<keyword evidence="3 6" id="KW-0812">Transmembrane</keyword>
<gene>
    <name evidence="7" type="ORF">EYH02_01480</name>
</gene>
<dbReference type="InterPro" id="IPR037272">
    <property type="entry name" value="SNS_sf"/>
</dbReference>
<name>A0A833DU19_9CREN</name>
<feature type="transmembrane region" description="Helical" evidence="6">
    <location>
        <begin position="95"/>
        <end position="117"/>
    </location>
</feature>
<feature type="transmembrane region" description="Helical" evidence="6">
    <location>
        <begin position="372"/>
        <end position="390"/>
    </location>
</feature>
<evidence type="ECO:0000256" key="5">
    <source>
        <dbReference type="ARBA" id="ARBA00023136"/>
    </source>
</evidence>
<dbReference type="Proteomes" id="UP000605805">
    <property type="component" value="Unassembled WGS sequence"/>
</dbReference>
<feature type="transmembrane region" description="Helical" evidence="6">
    <location>
        <begin position="452"/>
        <end position="472"/>
    </location>
</feature>
<reference evidence="7" key="1">
    <citation type="journal article" date="2020" name="ISME J.">
        <title>Gammaproteobacteria mediating utilization of methyl-, sulfur- and petroleum organic compounds in deep ocean hydrothermal plumes.</title>
        <authorList>
            <person name="Zhou Z."/>
            <person name="Liu Y."/>
            <person name="Pan J."/>
            <person name="Cron B.R."/>
            <person name="Toner B.M."/>
            <person name="Anantharaman K."/>
            <person name="Breier J.A."/>
            <person name="Dick G.J."/>
            <person name="Li M."/>
        </authorList>
    </citation>
    <scope>NUCLEOTIDE SEQUENCE</scope>
    <source>
        <strain evidence="7">SZUA-1435</strain>
    </source>
</reference>
<dbReference type="PANTHER" id="PTHR42948:SF1">
    <property type="entry name" value="TRANSPORTER"/>
    <property type="match status" value="1"/>
</dbReference>
<dbReference type="PROSITE" id="PS50267">
    <property type="entry name" value="NA_NEUROTRAN_SYMP_3"/>
    <property type="match status" value="1"/>
</dbReference>
<feature type="transmembrane region" description="Helical" evidence="6">
    <location>
        <begin position="410"/>
        <end position="432"/>
    </location>
</feature>
<evidence type="ECO:0000256" key="4">
    <source>
        <dbReference type="ARBA" id="ARBA00022989"/>
    </source>
</evidence>
<keyword evidence="5 6" id="KW-0472">Membrane</keyword>
<protein>
    <submittedName>
        <fullName evidence="7">Symporter</fullName>
    </submittedName>
</protein>
<feature type="transmembrane region" description="Helical" evidence="6">
    <location>
        <begin position="344"/>
        <end position="365"/>
    </location>
</feature>
<comment type="subcellular location">
    <subcellularLocation>
        <location evidence="1">Membrane</location>
        <topology evidence="1">Multi-pass membrane protein</topology>
    </subcellularLocation>
</comment>
<evidence type="ECO:0000256" key="6">
    <source>
        <dbReference type="SAM" id="Phobius"/>
    </source>
</evidence>
<evidence type="ECO:0000313" key="7">
    <source>
        <dbReference type="EMBL" id="HIP56734.1"/>
    </source>
</evidence>
<evidence type="ECO:0000313" key="8">
    <source>
        <dbReference type="Proteomes" id="UP000605805"/>
    </source>
</evidence>
<feature type="transmembrane region" description="Helical" evidence="6">
    <location>
        <begin position="190"/>
        <end position="211"/>
    </location>
</feature>
<dbReference type="GO" id="GO:0016020">
    <property type="term" value="C:membrane"/>
    <property type="evidence" value="ECO:0007669"/>
    <property type="project" value="UniProtKB-SubCell"/>
</dbReference>
<dbReference type="PANTHER" id="PTHR42948">
    <property type="entry name" value="TRANSPORTER"/>
    <property type="match status" value="1"/>
</dbReference>
<dbReference type="PRINTS" id="PR00176">
    <property type="entry name" value="NANEUSMPORT"/>
</dbReference>
<keyword evidence="4 6" id="KW-1133">Transmembrane helix</keyword>
<evidence type="ECO:0000256" key="3">
    <source>
        <dbReference type="ARBA" id="ARBA00022692"/>
    </source>
</evidence>
<dbReference type="InterPro" id="IPR000175">
    <property type="entry name" value="Na/ntran_symport"/>
</dbReference>
<proteinExistence type="predicted"/>
<feature type="transmembrane region" description="Helical" evidence="6">
    <location>
        <begin position="317"/>
        <end position="338"/>
    </location>
</feature>
<feature type="transmembrane region" description="Helical" evidence="6">
    <location>
        <begin position="36"/>
        <end position="62"/>
    </location>
</feature>
<accession>A0A833DU19</accession>
<feature type="transmembrane region" description="Helical" evidence="6">
    <location>
        <begin position="12"/>
        <end position="30"/>
    </location>
</feature>
<sequence length="520" mass="56490">MGKVEREVWATKIGLILAMSGNAIGLGNFLRFPGRVALYGGGAYLIPYFIAFFLLGIPLFWLEWAIGRYGGLRGAEWLGPMFYVITRRRLGRRGALIAAAIGGGLTLAVGLLLDAYYTNLLGWVAYWAAWSVSGKILTIKSMSEAKEVFINALANPVYNLVPWIFTLLVLALIVAPGVRRGIERAVKIMMPTLFILAVILLISGFLIGAPIKPEWNSIKGFIWMWTPRFDKLADPAAWLEGTGQIFFTLSLGIAGIIPTYAAYTRREEDLALSALTSATLNEVAEVVMGGSIAFTFAYAFGGPELIALVQLGKISPFGLAVVAYPAFFGSLGIPGAILASFWYILLWFAGVTSAIALVNVVAAIFKDFGLSRAVGSFITIILLLVFGLPITYEGMVTGGATSYLDFTDFVVGSVLLVVTCFFESVFGGWFIWGAEGLEEINRGALIRVPAWVWKYVISIIDPIFLLAMILWLPMTVRVEAIIESSPIGAQMAMLSSVFTALLFIIGAIIGYRVSAKKFPE</sequence>